<dbReference type="GO" id="GO:0008270">
    <property type="term" value="F:zinc ion binding"/>
    <property type="evidence" value="ECO:0007669"/>
    <property type="project" value="InterPro"/>
</dbReference>
<dbReference type="AlphaFoldDB" id="A0A6A5VB02"/>
<evidence type="ECO:0000313" key="4">
    <source>
        <dbReference type="EMBL" id="KAF1974321.1"/>
    </source>
</evidence>
<dbReference type="Pfam" id="PF08240">
    <property type="entry name" value="ADH_N"/>
    <property type="match status" value="1"/>
</dbReference>
<dbReference type="EMBL" id="ML976675">
    <property type="protein sequence ID" value="KAF1974321.1"/>
    <property type="molecule type" value="Genomic_DNA"/>
</dbReference>
<dbReference type="SUPFAM" id="SSF51735">
    <property type="entry name" value="NAD(P)-binding Rossmann-fold domains"/>
    <property type="match status" value="1"/>
</dbReference>
<evidence type="ECO:0000313" key="5">
    <source>
        <dbReference type="Proteomes" id="UP000800036"/>
    </source>
</evidence>
<dbReference type="InterPro" id="IPR002364">
    <property type="entry name" value="Quin_OxRdtase/zeta-crystal_CS"/>
</dbReference>
<keyword evidence="2" id="KW-0560">Oxidoreductase</keyword>
<dbReference type="GO" id="GO:0003960">
    <property type="term" value="F:quinone reductase (NADPH) activity"/>
    <property type="evidence" value="ECO:0007669"/>
    <property type="project" value="InterPro"/>
</dbReference>
<gene>
    <name evidence="4" type="ORF">BU23DRAFT_553388</name>
</gene>
<dbReference type="SUPFAM" id="SSF50129">
    <property type="entry name" value="GroES-like"/>
    <property type="match status" value="1"/>
</dbReference>
<dbReference type="GO" id="GO:0035925">
    <property type="term" value="F:mRNA 3'-UTR AU-rich region binding"/>
    <property type="evidence" value="ECO:0007669"/>
    <property type="project" value="TreeGrafter"/>
</dbReference>
<dbReference type="CDD" id="cd05286">
    <property type="entry name" value="QOR2"/>
    <property type="match status" value="1"/>
</dbReference>
<evidence type="ECO:0000256" key="1">
    <source>
        <dbReference type="ARBA" id="ARBA00022857"/>
    </source>
</evidence>
<keyword evidence="5" id="KW-1185">Reference proteome</keyword>
<keyword evidence="1" id="KW-0521">NADP</keyword>
<sequence length="333" mass="35640">MASFSVPSSMKGVQMQRVGGPEVLQYKTDLPVPVPGNGEILVKNDYIGINYVDVYWRTGNMGVAPNGIIGREAEGKIVSTGPGDVDSLKVGDRVVWLSLGGYAEYTAVPSSLAFPVPANVEPGIAAAALLQGLFALSLVEKITQVKKGDWVLVHAAAGGVGLWLCQLLRAQGAKTIGTASTAEKLTLAKDNGADYVINYKEENDLVARIQEITQGYGVDIIFDGIGKDQTANNVHVVAQHGTIVTYGMASGFPGQAPYRELAAKKARFVGPGESSLMRNIGGEFQQWCAKLFDIMTKHNIAVRVHGTYPLSEMRKVHEDLEARKTTGKVLVTP</sequence>
<dbReference type="OrthoDB" id="48317at2759"/>
<evidence type="ECO:0000256" key="2">
    <source>
        <dbReference type="ARBA" id="ARBA00023002"/>
    </source>
</evidence>
<dbReference type="GO" id="GO:0070402">
    <property type="term" value="F:NADPH binding"/>
    <property type="evidence" value="ECO:0007669"/>
    <property type="project" value="TreeGrafter"/>
</dbReference>
<accession>A0A6A5VB02</accession>
<dbReference type="GO" id="GO:0005829">
    <property type="term" value="C:cytosol"/>
    <property type="evidence" value="ECO:0007669"/>
    <property type="project" value="TreeGrafter"/>
</dbReference>
<dbReference type="InterPro" id="IPR036291">
    <property type="entry name" value="NAD(P)-bd_dom_sf"/>
</dbReference>
<dbReference type="Proteomes" id="UP000800036">
    <property type="component" value="Unassembled WGS sequence"/>
</dbReference>
<protein>
    <submittedName>
        <fullName evidence="4">NAD(P)-binding protein</fullName>
    </submittedName>
</protein>
<dbReference type="Gene3D" id="3.90.180.10">
    <property type="entry name" value="Medium-chain alcohol dehydrogenases, catalytic domain"/>
    <property type="match status" value="1"/>
</dbReference>
<organism evidence="4 5">
    <name type="scientific">Bimuria novae-zelandiae CBS 107.79</name>
    <dbReference type="NCBI Taxonomy" id="1447943"/>
    <lineage>
        <taxon>Eukaryota</taxon>
        <taxon>Fungi</taxon>
        <taxon>Dikarya</taxon>
        <taxon>Ascomycota</taxon>
        <taxon>Pezizomycotina</taxon>
        <taxon>Dothideomycetes</taxon>
        <taxon>Pleosporomycetidae</taxon>
        <taxon>Pleosporales</taxon>
        <taxon>Massarineae</taxon>
        <taxon>Didymosphaeriaceae</taxon>
        <taxon>Bimuria</taxon>
    </lineage>
</organism>
<dbReference type="InterPro" id="IPR013154">
    <property type="entry name" value="ADH-like_N"/>
</dbReference>
<proteinExistence type="predicted"/>
<dbReference type="InterPro" id="IPR013149">
    <property type="entry name" value="ADH-like_C"/>
</dbReference>
<dbReference type="InterPro" id="IPR047618">
    <property type="entry name" value="QOR-like"/>
</dbReference>
<dbReference type="InterPro" id="IPR011032">
    <property type="entry name" value="GroES-like_sf"/>
</dbReference>
<dbReference type="InterPro" id="IPR020843">
    <property type="entry name" value="ER"/>
</dbReference>
<dbReference type="SMART" id="SM00829">
    <property type="entry name" value="PKS_ER"/>
    <property type="match status" value="1"/>
</dbReference>
<dbReference type="PANTHER" id="PTHR48106">
    <property type="entry name" value="QUINONE OXIDOREDUCTASE PIG3-RELATED"/>
    <property type="match status" value="1"/>
</dbReference>
<dbReference type="Gene3D" id="3.40.50.720">
    <property type="entry name" value="NAD(P)-binding Rossmann-like Domain"/>
    <property type="match status" value="1"/>
</dbReference>
<name>A0A6A5VB02_9PLEO</name>
<dbReference type="Pfam" id="PF00107">
    <property type="entry name" value="ADH_zinc_N"/>
    <property type="match status" value="1"/>
</dbReference>
<dbReference type="PANTHER" id="PTHR48106:SF13">
    <property type="entry name" value="QUINONE OXIDOREDUCTASE-RELATED"/>
    <property type="match status" value="1"/>
</dbReference>
<dbReference type="PROSITE" id="PS01162">
    <property type="entry name" value="QOR_ZETA_CRYSTAL"/>
    <property type="match status" value="1"/>
</dbReference>
<feature type="domain" description="Enoyl reductase (ER)" evidence="3">
    <location>
        <begin position="19"/>
        <end position="331"/>
    </location>
</feature>
<evidence type="ECO:0000259" key="3">
    <source>
        <dbReference type="SMART" id="SM00829"/>
    </source>
</evidence>
<reference evidence="4" key="1">
    <citation type="journal article" date="2020" name="Stud. Mycol.">
        <title>101 Dothideomycetes genomes: a test case for predicting lifestyles and emergence of pathogens.</title>
        <authorList>
            <person name="Haridas S."/>
            <person name="Albert R."/>
            <person name="Binder M."/>
            <person name="Bloem J."/>
            <person name="Labutti K."/>
            <person name="Salamov A."/>
            <person name="Andreopoulos B."/>
            <person name="Baker S."/>
            <person name="Barry K."/>
            <person name="Bills G."/>
            <person name="Bluhm B."/>
            <person name="Cannon C."/>
            <person name="Castanera R."/>
            <person name="Culley D."/>
            <person name="Daum C."/>
            <person name="Ezra D."/>
            <person name="Gonzalez J."/>
            <person name="Henrissat B."/>
            <person name="Kuo A."/>
            <person name="Liang C."/>
            <person name="Lipzen A."/>
            <person name="Lutzoni F."/>
            <person name="Magnuson J."/>
            <person name="Mondo S."/>
            <person name="Nolan M."/>
            <person name="Ohm R."/>
            <person name="Pangilinan J."/>
            <person name="Park H.-J."/>
            <person name="Ramirez L."/>
            <person name="Alfaro M."/>
            <person name="Sun H."/>
            <person name="Tritt A."/>
            <person name="Yoshinaga Y."/>
            <person name="Zwiers L.-H."/>
            <person name="Turgeon B."/>
            <person name="Goodwin S."/>
            <person name="Spatafora J."/>
            <person name="Crous P."/>
            <person name="Grigoriev I."/>
        </authorList>
    </citation>
    <scope>NUCLEOTIDE SEQUENCE</scope>
    <source>
        <strain evidence="4">CBS 107.79</strain>
    </source>
</reference>